<name>A0A5Q3Q9W0_9PSEU</name>
<dbReference type="KEGG" id="sace:GIY23_19775"/>
<keyword evidence="2" id="KW-0805">Transcription regulation</keyword>
<dbReference type="GO" id="GO:0032993">
    <property type="term" value="C:protein-DNA complex"/>
    <property type="evidence" value="ECO:0007669"/>
    <property type="project" value="TreeGrafter"/>
</dbReference>
<evidence type="ECO:0000256" key="3">
    <source>
        <dbReference type="ARBA" id="ARBA00023125"/>
    </source>
</evidence>
<gene>
    <name evidence="6" type="ORF">GIY23_19775</name>
</gene>
<organism evidence="6 7">
    <name type="scientific">Allosaccharopolyspora coralli</name>
    <dbReference type="NCBI Taxonomy" id="2665642"/>
    <lineage>
        <taxon>Bacteria</taxon>
        <taxon>Bacillati</taxon>
        <taxon>Actinomycetota</taxon>
        <taxon>Actinomycetes</taxon>
        <taxon>Pseudonocardiales</taxon>
        <taxon>Pseudonocardiaceae</taxon>
        <taxon>Allosaccharopolyspora</taxon>
    </lineage>
</organism>
<dbReference type="InterPro" id="IPR005119">
    <property type="entry name" value="LysR_subst-bd"/>
</dbReference>
<dbReference type="CDD" id="cd08423">
    <property type="entry name" value="PBP2_LTTR_like_6"/>
    <property type="match status" value="1"/>
</dbReference>
<keyword evidence="7" id="KW-1185">Reference proteome</keyword>
<feature type="domain" description="HTH lysR-type" evidence="5">
    <location>
        <begin position="2"/>
        <end position="59"/>
    </location>
</feature>
<comment type="similarity">
    <text evidence="1">Belongs to the LysR transcriptional regulatory family.</text>
</comment>
<evidence type="ECO:0000313" key="6">
    <source>
        <dbReference type="EMBL" id="QGK71451.1"/>
    </source>
</evidence>
<dbReference type="Pfam" id="PF03466">
    <property type="entry name" value="LysR_substrate"/>
    <property type="match status" value="1"/>
</dbReference>
<reference evidence="7" key="1">
    <citation type="submission" date="2019-11" db="EMBL/GenBank/DDBJ databases">
        <title>The complete genome sequence of Saccharopolyspora sp. E2A.</title>
        <authorList>
            <person name="Zhang G."/>
        </authorList>
    </citation>
    <scope>NUCLEOTIDE SEQUENCE [LARGE SCALE GENOMIC DNA]</scope>
    <source>
        <strain evidence="7">E2A</strain>
    </source>
</reference>
<proteinExistence type="inferred from homology"/>
<dbReference type="PANTHER" id="PTHR30346">
    <property type="entry name" value="TRANSCRIPTIONAL DUAL REGULATOR HCAR-RELATED"/>
    <property type="match status" value="1"/>
</dbReference>
<dbReference type="GO" id="GO:0003700">
    <property type="term" value="F:DNA-binding transcription factor activity"/>
    <property type="evidence" value="ECO:0007669"/>
    <property type="project" value="InterPro"/>
</dbReference>
<dbReference type="InterPro" id="IPR000847">
    <property type="entry name" value="LysR_HTH_N"/>
</dbReference>
<dbReference type="PANTHER" id="PTHR30346:SF29">
    <property type="entry name" value="LYSR SUBSTRATE-BINDING"/>
    <property type="match status" value="1"/>
</dbReference>
<evidence type="ECO:0000259" key="5">
    <source>
        <dbReference type="PROSITE" id="PS50931"/>
    </source>
</evidence>
<dbReference type="InterPro" id="IPR036388">
    <property type="entry name" value="WH-like_DNA-bd_sf"/>
</dbReference>
<keyword evidence="4" id="KW-0804">Transcription</keyword>
<sequence>MLDVRRLQVLRAVVSSGSLSAAATNLGYTPSAVSQQLATLEKEARIPLLEKAGRGVRPTAAGTLLAERASDLADLLTTTETELADLRAGRTGTLRVCFFQTASVALVPPAVAKFRAARPEVQLDLSVVEDDVLGHLASAAVDVAIFVVGRDVPAAPGVRVLPLVDEPYRVVLPLGHPCADETCVDLARLADEPWVHGGLTNGPCAESLADAFACAGISPRVALEAHSPYAAQGFVAAGFGVSLLPELGLDVVHPGVVVRPVRRPEPVRRLYVAVRDTVAEQPAVQNLITLLFEAAPTQDRS</sequence>
<dbReference type="SUPFAM" id="SSF53850">
    <property type="entry name" value="Periplasmic binding protein-like II"/>
    <property type="match status" value="1"/>
</dbReference>
<accession>A0A5Q3Q9W0</accession>
<dbReference type="PROSITE" id="PS50931">
    <property type="entry name" value="HTH_LYSR"/>
    <property type="match status" value="1"/>
</dbReference>
<dbReference type="GO" id="GO:0003677">
    <property type="term" value="F:DNA binding"/>
    <property type="evidence" value="ECO:0007669"/>
    <property type="project" value="UniProtKB-KW"/>
</dbReference>
<keyword evidence="3" id="KW-0238">DNA-binding</keyword>
<dbReference type="RefSeq" id="WP_154078027.1">
    <property type="nucleotide sequence ID" value="NZ_CP045929.1"/>
</dbReference>
<protein>
    <submittedName>
        <fullName evidence="6">LysR family transcriptional regulator</fullName>
    </submittedName>
</protein>
<evidence type="ECO:0000256" key="4">
    <source>
        <dbReference type="ARBA" id="ARBA00023163"/>
    </source>
</evidence>
<dbReference type="SUPFAM" id="SSF46785">
    <property type="entry name" value="Winged helix' DNA-binding domain"/>
    <property type="match status" value="1"/>
</dbReference>
<evidence type="ECO:0000256" key="1">
    <source>
        <dbReference type="ARBA" id="ARBA00009437"/>
    </source>
</evidence>
<dbReference type="EMBL" id="CP045929">
    <property type="protein sequence ID" value="QGK71451.1"/>
    <property type="molecule type" value="Genomic_DNA"/>
</dbReference>
<dbReference type="Gene3D" id="3.40.190.10">
    <property type="entry name" value="Periplasmic binding protein-like II"/>
    <property type="match status" value="2"/>
</dbReference>
<evidence type="ECO:0000313" key="7">
    <source>
        <dbReference type="Proteomes" id="UP000371041"/>
    </source>
</evidence>
<dbReference type="AlphaFoldDB" id="A0A5Q3Q9W0"/>
<evidence type="ECO:0000256" key="2">
    <source>
        <dbReference type="ARBA" id="ARBA00023015"/>
    </source>
</evidence>
<dbReference type="Gene3D" id="1.10.10.10">
    <property type="entry name" value="Winged helix-like DNA-binding domain superfamily/Winged helix DNA-binding domain"/>
    <property type="match status" value="1"/>
</dbReference>
<dbReference type="Proteomes" id="UP000371041">
    <property type="component" value="Chromosome"/>
</dbReference>
<dbReference type="InterPro" id="IPR036390">
    <property type="entry name" value="WH_DNA-bd_sf"/>
</dbReference>
<dbReference type="Pfam" id="PF00126">
    <property type="entry name" value="HTH_1"/>
    <property type="match status" value="1"/>
</dbReference>